<feature type="binding site" evidence="9">
    <location>
        <position position="204"/>
    </location>
    <ligand>
        <name>substrate</name>
    </ligand>
</feature>
<dbReference type="EMBL" id="CP008743">
    <property type="protein sequence ID" value="ARN84560.1"/>
    <property type="molecule type" value="Genomic_DNA"/>
</dbReference>
<comment type="function">
    <text evidence="9">Catalyzes the two-step NADP-dependent conversion of GDP-4-dehydro-6-deoxy-D-mannose to GDP-fucose, involving an epimerase and a reductase reaction.</text>
</comment>
<evidence type="ECO:0000256" key="1">
    <source>
        <dbReference type="ARBA" id="ARBA00004883"/>
    </source>
</evidence>
<feature type="binding site" evidence="9">
    <location>
        <begin position="165"/>
        <end position="168"/>
    </location>
    <ligand>
        <name>NADP(+)</name>
        <dbReference type="ChEBI" id="CHEBI:58349"/>
    </ligand>
</feature>
<dbReference type="PANTHER" id="PTHR43238">
    <property type="entry name" value="GDP-L-FUCOSE SYNTHASE"/>
    <property type="match status" value="1"/>
</dbReference>
<evidence type="ECO:0000256" key="3">
    <source>
        <dbReference type="ARBA" id="ARBA00012371"/>
    </source>
</evidence>
<feature type="binding site" evidence="9">
    <location>
        <position position="211"/>
    </location>
    <ligand>
        <name>substrate</name>
    </ligand>
</feature>
<dbReference type="Gene3D" id="3.40.50.720">
    <property type="entry name" value="NAD(P)-binding Rossmann-like Domain"/>
    <property type="match status" value="1"/>
</dbReference>
<evidence type="ECO:0000259" key="10">
    <source>
        <dbReference type="Pfam" id="PF01370"/>
    </source>
</evidence>
<feature type="site" description="Important for catalytic activity" evidence="9">
    <location>
        <position position="111"/>
    </location>
</feature>
<dbReference type="SUPFAM" id="SSF51735">
    <property type="entry name" value="NAD(P)-binding Rossmann-fold domains"/>
    <property type="match status" value="1"/>
</dbReference>
<dbReference type="Proteomes" id="UP000237351">
    <property type="component" value="Chromosome"/>
</dbReference>
<keyword evidence="12" id="KW-1185">Reference proteome</keyword>
<feature type="binding site" evidence="9">
    <location>
        <position position="181"/>
    </location>
    <ligand>
        <name>NADP(+)</name>
        <dbReference type="ChEBI" id="CHEBI:58349"/>
    </ligand>
</feature>
<evidence type="ECO:0000256" key="2">
    <source>
        <dbReference type="ARBA" id="ARBA00005959"/>
    </source>
</evidence>
<reference evidence="11 12" key="1">
    <citation type="submission" date="2014-06" db="EMBL/GenBank/DDBJ databases">
        <title>The genome of the endonuclear symbiont Nucleicultrix amoebiphila.</title>
        <authorList>
            <person name="Schulz F."/>
            <person name="Horn M."/>
        </authorList>
    </citation>
    <scope>NUCLEOTIDE SEQUENCE [LARGE SCALE GENOMIC DNA]</scope>
    <source>
        <strain evidence="11 12">FS5</strain>
    </source>
</reference>
<feature type="active site" description="Proton donor/acceptor" evidence="9">
    <location>
        <position position="138"/>
    </location>
</feature>
<evidence type="ECO:0000256" key="9">
    <source>
        <dbReference type="HAMAP-Rule" id="MF_00956"/>
    </source>
</evidence>
<dbReference type="InterPro" id="IPR028614">
    <property type="entry name" value="GDP_fucose/colitose_synth"/>
</dbReference>
<keyword evidence="7 9" id="KW-0511">Multifunctional enzyme</keyword>
<feature type="site" description="Important for catalytic activity" evidence="9">
    <location>
        <position position="109"/>
    </location>
</feature>
<organism evidence="11 12">
    <name type="scientific">Candidatus Nucleicultrix amoebiphila FS5</name>
    <dbReference type="NCBI Taxonomy" id="1414854"/>
    <lineage>
        <taxon>Bacteria</taxon>
        <taxon>Pseudomonadati</taxon>
        <taxon>Pseudomonadota</taxon>
        <taxon>Alphaproteobacteria</taxon>
        <taxon>Holosporales</taxon>
        <taxon>Candidatus Nucleicultricaceae</taxon>
        <taxon>Candidatus Nucleicultrix</taxon>
    </lineage>
</organism>
<comment type="catalytic activity">
    <reaction evidence="8 9">
        <text>GDP-beta-L-fucose + NADP(+) = GDP-4-dehydro-alpha-D-rhamnose + NADPH + H(+)</text>
        <dbReference type="Rhea" id="RHEA:18885"/>
        <dbReference type="ChEBI" id="CHEBI:15378"/>
        <dbReference type="ChEBI" id="CHEBI:57273"/>
        <dbReference type="ChEBI" id="CHEBI:57783"/>
        <dbReference type="ChEBI" id="CHEBI:57964"/>
        <dbReference type="ChEBI" id="CHEBI:58349"/>
        <dbReference type="EC" id="1.1.1.271"/>
    </reaction>
</comment>
<evidence type="ECO:0000256" key="5">
    <source>
        <dbReference type="ARBA" id="ARBA00023002"/>
    </source>
</evidence>
<dbReference type="InterPro" id="IPR036291">
    <property type="entry name" value="NAD(P)-bd_dom_sf"/>
</dbReference>
<dbReference type="GO" id="GO:0016853">
    <property type="term" value="F:isomerase activity"/>
    <property type="evidence" value="ECO:0007669"/>
    <property type="project" value="UniProtKB-KW"/>
</dbReference>
<evidence type="ECO:0000313" key="11">
    <source>
        <dbReference type="EMBL" id="ARN84560.1"/>
    </source>
</evidence>
<dbReference type="KEGG" id="naf:GQ61_03670"/>
<protein>
    <recommendedName>
        <fullName evidence="3 9">GDP-L-fucose synthase</fullName>
        <ecNumber evidence="3 9">1.1.1.271</ecNumber>
    </recommendedName>
    <alternativeName>
        <fullName evidence="9">GDP-4-keto-6-deoxy-D-mannose-3,5-epimerase-4-reductase</fullName>
    </alternativeName>
</protein>
<feature type="binding site" evidence="9">
    <location>
        <begin position="107"/>
        <end position="110"/>
    </location>
    <ligand>
        <name>NADP(+)</name>
        <dbReference type="ChEBI" id="CHEBI:58349"/>
    </ligand>
</feature>
<comment type="caution">
    <text evidence="9">Lacks conserved residue(s) required for the propagation of feature annotation.</text>
</comment>
<dbReference type="Pfam" id="PF01370">
    <property type="entry name" value="Epimerase"/>
    <property type="match status" value="1"/>
</dbReference>
<dbReference type="AlphaFoldDB" id="A0A1W6N3U7"/>
<evidence type="ECO:0000313" key="12">
    <source>
        <dbReference type="Proteomes" id="UP000237351"/>
    </source>
</evidence>
<comment type="pathway">
    <text evidence="1 9">Nucleotide-sugar biosynthesis; GDP-L-fucose biosynthesis via de novo pathway; GDP-L-fucose from GDP-alpha-D-mannose: step 2/2.</text>
</comment>
<feature type="binding site" evidence="9">
    <location>
        <position position="189"/>
    </location>
    <ligand>
        <name>substrate</name>
    </ligand>
</feature>
<dbReference type="Gene3D" id="3.90.25.10">
    <property type="entry name" value="UDP-galactose 4-epimerase, domain 1"/>
    <property type="match status" value="1"/>
</dbReference>
<accession>A0A1W6N3U7</accession>
<dbReference type="PANTHER" id="PTHR43238:SF1">
    <property type="entry name" value="GDP-L-FUCOSE SYNTHASE"/>
    <property type="match status" value="1"/>
</dbReference>
<dbReference type="STRING" id="1414854.GQ61_03670"/>
<feature type="binding site" evidence="9">
    <location>
        <begin position="13"/>
        <end position="19"/>
    </location>
    <ligand>
        <name>NADP(+)</name>
        <dbReference type="ChEBI" id="CHEBI:58349"/>
    </ligand>
</feature>
<comment type="similarity">
    <text evidence="2 9">Belongs to the NAD(P)-dependent epimerase/dehydratase family. Fucose synthase subfamily.</text>
</comment>
<dbReference type="GO" id="GO:0070401">
    <property type="term" value="F:NADP+ binding"/>
    <property type="evidence" value="ECO:0007669"/>
    <property type="project" value="UniProtKB-UniRule"/>
</dbReference>
<keyword evidence="6 9" id="KW-0413">Isomerase</keyword>
<dbReference type="GO" id="GO:0050577">
    <property type="term" value="F:GDP-L-fucose synthase activity"/>
    <property type="evidence" value="ECO:0007669"/>
    <property type="project" value="UniProtKB-UniRule"/>
</dbReference>
<sequence>MFTLTHKKVWVAGHRGMVGKALVKSLTHESCEVLTVDRTHLDLTSQIKVDEWMSANKPDVVIIAAAKVGGIHANNTYPAHFLYENMMIASNIIHAAYVQNVQKLLFLGSSCIYPRLAKQPMNENELLTGPLEPTNQWYAIAKISGLKMAEAYRYQYGCDFISAMPTNLYGIGDTYHLENSHVIPALIMKIHEAKQNNAKSVTLWGTGDVFREFLFVDDLADACVHLLKKYSDFSPVNIGTGEDMKISHLANMIADVIGYKGQFIYDDSKPNGTPRKLLDVSKIKQLGWQAKMSLRDGLKIAYEDYKGRSL</sequence>
<dbReference type="FunFam" id="3.40.50.720:FF:000101">
    <property type="entry name" value="GDP-L-fucose synthase"/>
    <property type="match status" value="1"/>
</dbReference>
<name>A0A1W6N3U7_9PROT</name>
<dbReference type="EC" id="1.1.1.271" evidence="3 9"/>
<feature type="domain" description="NAD-dependent epimerase/dehydratase" evidence="10">
    <location>
        <begin position="10"/>
        <end position="239"/>
    </location>
</feature>
<evidence type="ECO:0000256" key="7">
    <source>
        <dbReference type="ARBA" id="ARBA00023268"/>
    </source>
</evidence>
<dbReference type="UniPathway" id="UPA00128">
    <property type="reaction ID" value="UER00191"/>
</dbReference>
<evidence type="ECO:0000256" key="8">
    <source>
        <dbReference type="ARBA" id="ARBA00051935"/>
    </source>
</evidence>
<keyword evidence="4 9" id="KW-0521">NADP</keyword>
<dbReference type="GO" id="GO:0042351">
    <property type="term" value="P:'de novo' GDP-L-fucose biosynthetic process"/>
    <property type="evidence" value="ECO:0007669"/>
    <property type="project" value="UniProtKB-UniRule"/>
</dbReference>
<dbReference type="HAMAP" id="MF_00956">
    <property type="entry name" value="GDP_fucose_synth"/>
    <property type="match status" value="1"/>
</dbReference>
<feature type="binding site" evidence="9">
    <location>
        <position position="142"/>
    </location>
    <ligand>
        <name>NADP(+)</name>
        <dbReference type="ChEBI" id="CHEBI:58349"/>
    </ligand>
</feature>
<gene>
    <name evidence="9" type="primary">fcl</name>
    <name evidence="11" type="ORF">GQ61_03670</name>
</gene>
<dbReference type="RefSeq" id="WP_085783998.1">
    <property type="nucleotide sequence ID" value="NZ_CP008743.1"/>
</dbReference>
<evidence type="ECO:0000256" key="6">
    <source>
        <dbReference type="ARBA" id="ARBA00023235"/>
    </source>
</evidence>
<proteinExistence type="inferred from homology"/>
<keyword evidence="5 9" id="KW-0560">Oxidoreductase</keyword>
<dbReference type="CDD" id="cd05239">
    <property type="entry name" value="GDP_FS_SDR_e"/>
    <property type="match status" value="1"/>
</dbReference>
<dbReference type="InterPro" id="IPR001509">
    <property type="entry name" value="Epimerase_deHydtase"/>
</dbReference>
<evidence type="ECO:0000256" key="4">
    <source>
        <dbReference type="ARBA" id="ARBA00022857"/>
    </source>
</evidence>